<proteinExistence type="predicted"/>
<gene>
    <name evidence="2" type="ORF">LPB136_00125</name>
    <name evidence="3" type="ORF">LPB136_13600</name>
</gene>
<dbReference type="EMBL" id="CP018155">
    <property type="protein sequence ID" value="APG63870.1"/>
    <property type="molecule type" value="Genomic_DNA"/>
</dbReference>
<reference evidence="2 4" key="1">
    <citation type="submission" date="2016-11" db="EMBL/GenBank/DDBJ databases">
        <title>Tenacibaculum sp. LPB0136, isolated from marine environment.</title>
        <authorList>
            <person name="Kim E."/>
            <person name="Yi H."/>
        </authorList>
    </citation>
    <scope>NUCLEOTIDE SEQUENCE [LARGE SCALE GENOMIC DNA]</scope>
    <source>
        <strain evidence="2 4">LPB0136</strain>
    </source>
</reference>
<dbReference type="Gene3D" id="3.30.1460.30">
    <property type="entry name" value="YgaC/TfoX-N like chaperone"/>
    <property type="match status" value="1"/>
</dbReference>
<evidence type="ECO:0000313" key="4">
    <source>
        <dbReference type="Proteomes" id="UP000181898"/>
    </source>
</evidence>
<feature type="domain" description="TfoX N-terminal" evidence="1">
    <location>
        <begin position="23"/>
        <end position="103"/>
    </location>
</feature>
<dbReference type="EMBL" id="CP018155">
    <property type="protein sequence ID" value="APG66343.1"/>
    <property type="molecule type" value="Genomic_DNA"/>
</dbReference>
<protein>
    <submittedName>
        <fullName evidence="2">RNA methyltransferase</fullName>
    </submittedName>
</protein>
<sequence>MAYNEFLVDRVAQFFREKSIHFNAKKMFGGFVFMIDNKMCVGVMKDQIMARINPDIFEKSILKEGCKPMDFTGKKMKGFVYLSDEAIDLEDDLHYWLQLALDFNPLAKASKKRKSSKS</sequence>
<evidence type="ECO:0000313" key="2">
    <source>
        <dbReference type="EMBL" id="APG63870.1"/>
    </source>
</evidence>
<dbReference type="InterPro" id="IPR007076">
    <property type="entry name" value="TfoX_N"/>
</dbReference>
<evidence type="ECO:0000259" key="1">
    <source>
        <dbReference type="Pfam" id="PF04993"/>
    </source>
</evidence>
<organism evidence="2 4">
    <name type="scientific">Tenacibaculum todarodis</name>
    <dbReference type="NCBI Taxonomy" id="1850252"/>
    <lineage>
        <taxon>Bacteria</taxon>
        <taxon>Pseudomonadati</taxon>
        <taxon>Bacteroidota</taxon>
        <taxon>Flavobacteriia</taxon>
        <taxon>Flavobacteriales</taxon>
        <taxon>Flavobacteriaceae</taxon>
        <taxon>Tenacibaculum</taxon>
    </lineage>
</organism>
<dbReference type="OrthoDB" id="214902at2"/>
<dbReference type="KEGG" id="ten:LPB136_00125"/>
<dbReference type="AlphaFoldDB" id="A0A1L3JFG7"/>
<evidence type="ECO:0000313" key="3">
    <source>
        <dbReference type="EMBL" id="APG66343.1"/>
    </source>
</evidence>
<dbReference type="STRING" id="1850252.LPB136_00125"/>
<dbReference type="Proteomes" id="UP000181898">
    <property type="component" value="Chromosome"/>
</dbReference>
<dbReference type="RefSeq" id="WP_072554192.1">
    <property type="nucleotide sequence ID" value="NZ_CP018155.1"/>
</dbReference>
<dbReference type="GO" id="GO:0008168">
    <property type="term" value="F:methyltransferase activity"/>
    <property type="evidence" value="ECO:0007669"/>
    <property type="project" value="UniProtKB-KW"/>
</dbReference>
<dbReference type="KEGG" id="ten:LPB136_13600"/>
<accession>A0A1L3JFG7</accession>
<dbReference type="GO" id="GO:0032259">
    <property type="term" value="P:methylation"/>
    <property type="evidence" value="ECO:0007669"/>
    <property type="project" value="UniProtKB-KW"/>
</dbReference>
<keyword evidence="2" id="KW-0808">Transferase</keyword>
<keyword evidence="2" id="KW-0489">Methyltransferase</keyword>
<dbReference type="Pfam" id="PF04993">
    <property type="entry name" value="TfoX_N"/>
    <property type="match status" value="1"/>
</dbReference>
<dbReference type="SUPFAM" id="SSF159894">
    <property type="entry name" value="YgaC/TfoX-N like"/>
    <property type="match status" value="1"/>
</dbReference>
<keyword evidence="4" id="KW-1185">Reference proteome</keyword>
<name>A0A1L3JFG7_9FLAO</name>